<dbReference type="AlphaFoldDB" id="A0A8J2YN57"/>
<name>A0A8J2YN57_9RHOB</name>
<sequence length="198" mass="21190">MTTPVHTTPARRPEPLTPALAALLTRTALIERGGRSFIAEAQALAPAERIALTTRAEALAAALAPYTDEARIQSRVVALRLVMPSATGGESLEDRAMTLRLYARALARFPEWAVGEACARFIDGRAGSGRFAPTPAELAAVCEALALPLHEERARILALTDAEVEREVPEAERMRVAAGFARLLGEIRTTSIMPGAAR</sequence>
<dbReference type="EMBL" id="BMCP01000008">
    <property type="protein sequence ID" value="GGE54606.1"/>
    <property type="molecule type" value="Genomic_DNA"/>
</dbReference>
<comment type="caution">
    <text evidence="1">The sequence shown here is derived from an EMBL/GenBank/DDBJ whole genome shotgun (WGS) entry which is preliminary data.</text>
</comment>
<dbReference type="RefSeq" id="WP_188411085.1">
    <property type="nucleotide sequence ID" value="NZ_BMCP01000008.1"/>
</dbReference>
<dbReference type="Proteomes" id="UP000602745">
    <property type="component" value="Unassembled WGS sequence"/>
</dbReference>
<gene>
    <name evidence="1" type="ORF">GCM10007276_34560</name>
</gene>
<evidence type="ECO:0000313" key="2">
    <source>
        <dbReference type="Proteomes" id="UP000602745"/>
    </source>
</evidence>
<organism evidence="1 2">
    <name type="scientific">Agaricicola taiwanensis</name>
    <dbReference type="NCBI Taxonomy" id="591372"/>
    <lineage>
        <taxon>Bacteria</taxon>
        <taxon>Pseudomonadati</taxon>
        <taxon>Pseudomonadota</taxon>
        <taxon>Alphaproteobacteria</taxon>
        <taxon>Rhodobacterales</taxon>
        <taxon>Paracoccaceae</taxon>
        <taxon>Agaricicola</taxon>
    </lineage>
</organism>
<evidence type="ECO:0000313" key="1">
    <source>
        <dbReference type="EMBL" id="GGE54606.1"/>
    </source>
</evidence>
<reference evidence="1" key="2">
    <citation type="submission" date="2020-09" db="EMBL/GenBank/DDBJ databases">
        <authorList>
            <person name="Sun Q."/>
            <person name="Sedlacek I."/>
        </authorList>
    </citation>
    <scope>NUCLEOTIDE SEQUENCE</scope>
    <source>
        <strain evidence="1">CCM 7684</strain>
    </source>
</reference>
<keyword evidence="2" id="KW-1185">Reference proteome</keyword>
<proteinExistence type="predicted"/>
<reference evidence="1" key="1">
    <citation type="journal article" date="2014" name="Int. J. Syst. Evol. Microbiol.">
        <title>Complete genome sequence of Corynebacterium casei LMG S-19264T (=DSM 44701T), isolated from a smear-ripened cheese.</title>
        <authorList>
            <consortium name="US DOE Joint Genome Institute (JGI-PGF)"/>
            <person name="Walter F."/>
            <person name="Albersmeier A."/>
            <person name="Kalinowski J."/>
            <person name="Ruckert C."/>
        </authorList>
    </citation>
    <scope>NUCLEOTIDE SEQUENCE</scope>
    <source>
        <strain evidence="1">CCM 7684</strain>
    </source>
</reference>
<accession>A0A8J2YN57</accession>
<protein>
    <submittedName>
        <fullName evidence="1">Uncharacterized protein</fullName>
    </submittedName>
</protein>